<keyword evidence="3" id="KW-1185">Reference proteome</keyword>
<dbReference type="EMBL" id="CP036264">
    <property type="protein sequence ID" value="QEF99200.1"/>
    <property type="molecule type" value="Genomic_DNA"/>
</dbReference>
<evidence type="ECO:0000313" key="2">
    <source>
        <dbReference type="EMBL" id="QEF99200.1"/>
    </source>
</evidence>
<feature type="domain" description="PilZ" evidence="1">
    <location>
        <begin position="32"/>
        <end position="119"/>
    </location>
</feature>
<dbReference type="RefSeq" id="WP_147868640.1">
    <property type="nucleotide sequence ID" value="NZ_CP036264.1"/>
</dbReference>
<protein>
    <recommendedName>
        <fullName evidence="1">PilZ domain-containing protein</fullName>
    </recommendedName>
</protein>
<gene>
    <name evidence="2" type="ORF">Mal15_32610</name>
</gene>
<dbReference type="AlphaFoldDB" id="A0A5B9MGP4"/>
<dbReference type="KEGG" id="smam:Mal15_32610"/>
<dbReference type="Proteomes" id="UP000321353">
    <property type="component" value="Chromosome"/>
</dbReference>
<dbReference type="InterPro" id="IPR009875">
    <property type="entry name" value="PilZ_domain"/>
</dbReference>
<evidence type="ECO:0000313" key="3">
    <source>
        <dbReference type="Proteomes" id="UP000321353"/>
    </source>
</evidence>
<sequence length="121" mass="13563">MLRLSGTAPNMDVENAVRDLLEEDAFYDRIENRSAHREHLVRPVTMQIRGSSETILSFSRGVSAAGIGLITDVEIPERSTAVLTIESLKGGPVKVLAQCRWCRPFGANWKISGWQFINIHR</sequence>
<reference evidence="2 3" key="1">
    <citation type="submission" date="2019-02" db="EMBL/GenBank/DDBJ databases">
        <title>Planctomycetal bacteria perform biofilm scaping via a novel small molecule.</title>
        <authorList>
            <person name="Jeske O."/>
            <person name="Boedeker C."/>
            <person name="Wiegand S."/>
            <person name="Breitling P."/>
            <person name="Kallscheuer N."/>
            <person name="Jogler M."/>
            <person name="Rohde M."/>
            <person name="Petersen J."/>
            <person name="Medema M.H."/>
            <person name="Surup F."/>
            <person name="Jogler C."/>
        </authorList>
    </citation>
    <scope>NUCLEOTIDE SEQUENCE [LARGE SCALE GENOMIC DNA]</scope>
    <source>
        <strain evidence="2 3">Mal15</strain>
    </source>
</reference>
<dbReference type="GO" id="GO:0035438">
    <property type="term" value="F:cyclic-di-GMP binding"/>
    <property type="evidence" value="ECO:0007669"/>
    <property type="project" value="InterPro"/>
</dbReference>
<dbReference type="Pfam" id="PF07238">
    <property type="entry name" value="PilZ"/>
    <property type="match status" value="1"/>
</dbReference>
<accession>A0A5B9MGP4</accession>
<organism evidence="2 3">
    <name type="scientific">Stieleria maiorica</name>
    <dbReference type="NCBI Taxonomy" id="2795974"/>
    <lineage>
        <taxon>Bacteria</taxon>
        <taxon>Pseudomonadati</taxon>
        <taxon>Planctomycetota</taxon>
        <taxon>Planctomycetia</taxon>
        <taxon>Pirellulales</taxon>
        <taxon>Pirellulaceae</taxon>
        <taxon>Stieleria</taxon>
    </lineage>
</organism>
<proteinExistence type="predicted"/>
<evidence type="ECO:0000259" key="1">
    <source>
        <dbReference type="Pfam" id="PF07238"/>
    </source>
</evidence>
<name>A0A5B9MGP4_9BACT</name>